<keyword evidence="4 10" id="KW-0547">Nucleotide-binding</keyword>
<comment type="catalytic activity">
    <reaction evidence="1 10">
        <text>Endonucleolytic cleavage of DNA to give random double-stranded fragments with terminal 5'-phosphates, ATP is simultaneously hydrolyzed.</text>
        <dbReference type="EC" id="3.1.21.3"/>
    </reaction>
</comment>
<evidence type="ECO:0000256" key="10">
    <source>
        <dbReference type="RuleBase" id="RU364115"/>
    </source>
</evidence>
<evidence type="ECO:0000313" key="15">
    <source>
        <dbReference type="Proteomes" id="UP000254507"/>
    </source>
</evidence>
<evidence type="ECO:0000313" key="13">
    <source>
        <dbReference type="EMBL" id="SUU36217.1"/>
    </source>
</evidence>
<dbReference type="Gene3D" id="3.90.1570.50">
    <property type="match status" value="1"/>
</dbReference>
<dbReference type="Proteomes" id="UP000215738">
    <property type="component" value="Unassembled WGS sequence"/>
</dbReference>
<dbReference type="InterPro" id="IPR004473">
    <property type="entry name" value="Restrct_endonuc_typeI_HsdR"/>
</dbReference>
<dbReference type="EMBL" id="UFSB01000001">
    <property type="protein sequence ID" value="SUU36217.1"/>
    <property type="molecule type" value="Genomic_DNA"/>
</dbReference>
<dbReference type="REBASE" id="245591">
    <property type="entry name" value="Ase15768ORF6740P"/>
</dbReference>
<dbReference type="EC" id="3.1.21.3" evidence="10"/>
<dbReference type="SUPFAM" id="SSF52540">
    <property type="entry name" value="P-loop containing nucleoside triphosphate hydrolases"/>
    <property type="match status" value="2"/>
</dbReference>
<comment type="subunit">
    <text evidence="10">The type I restriction/modification system is composed of three polypeptides R, M and S.</text>
</comment>
<feature type="domain" description="Helicase ATP-binding" evidence="11">
    <location>
        <begin position="280"/>
        <end position="444"/>
    </location>
</feature>
<proteinExistence type="inferred from homology"/>
<dbReference type="SMART" id="SM00487">
    <property type="entry name" value="DEXDc"/>
    <property type="match status" value="1"/>
</dbReference>
<keyword evidence="3" id="KW-0540">Nuclease</keyword>
<dbReference type="InterPro" id="IPR055180">
    <property type="entry name" value="HsdR_RecA-like_helicase_dom_2"/>
</dbReference>
<dbReference type="Pfam" id="PF18766">
    <property type="entry name" value="SWI2_SNF2"/>
    <property type="match status" value="1"/>
</dbReference>
<dbReference type="Pfam" id="PF04313">
    <property type="entry name" value="HSDR_N"/>
    <property type="match status" value="1"/>
</dbReference>
<dbReference type="CDD" id="cd22332">
    <property type="entry name" value="HsdR_N"/>
    <property type="match status" value="1"/>
</dbReference>
<keyword evidence="9 10" id="KW-0238">DNA-binding</keyword>
<reference evidence="12 14" key="1">
    <citation type="submission" date="2017-07" db="EMBL/GenBank/DDBJ databases">
        <title>Virulence factors identified in Actinobacillus seminis.</title>
        <authorList>
            <person name="Negrete-Abascal E."/>
            <person name="Vaca-Pacheco S."/>
            <person name="Montes-Garcia F."/>
            <person name="Leyto-Gil A.M."/>
            <person name="Fragoso-Garcia E."/>
            <person name="Carvente-Garcia R."/>
            <person name="Perez-Agueros S."/>
            <person name="Castelan-Sanchez H.G."/>
            <person name="Garcia-Molina A."/>
            <person name="Villamar T.E."/>
            <person name="Vazquez-Cruz C."/>
        </authorList>
    </citation>
    <scope>NUCLEOTIDE SEQUENCE [LARGE SCALE GENOMIC DNA]</scope>
    <source>
        <strain evidence="12 14">ATCC 15768</strain>
    </source>
</reference>
<dbReference type="GO" id="GO:0009307">
    <property type="term" value="P:DNA restriction-modification system"/>
    <property type="evidence" value="ECO:0007669"/>
    <property type="project" value="UniProtKB-KW"/>
</dbReference>
<evidence type="ECO:0000256" key="5">
    <source>
        <dbReference type="ARBA" id="ARBA00022747"/>
    </source>
</evidence>
<accession>A0A263HC27</accession>
<keyword evidence="8 10" id="KW-0067">ATP-binding</keyword>
<dbReference type="GO" id="GO:0009035">
    <property type="term" value="F:type I site-specific deoxyribonuclease activity"/>
    <property type="evidence" value="ECO:0007669"/>
    <property type="project" value="UniProtKB-EC"/>
</dbReference>
<evidence type="ECO:0000259" key="11">
    <source>
        <dbReference type="PROSITE" id="PS51192"/>
    </source>
</evidence>
<evidence type="ECO:0000256" key="7">
    <source>
        <dbReference type="ARBA" id="ARBA00022801"/>
    </source>
</evidence>
<sequence>MPKSQSELVFENDVIRSLEDNGWTYRKDFSFTTEETLLDHWREILYQRNIDRLKDQPLTNDEFEQVKSQIFAIKSPLEAARFLATGQVMISRTLNGTKSDIILECFWPHDVAGGKNCYEVVNQITRKKNRATGRDHRFDVTLLISGIPVIHLELKREGVSLSNAYWQIRDYMANGDFGGFYSLVQVFGILNGDESRYFARPTDYRSFNPAFCFSWADIENKKIDESSQFIKHALRVPMGHKLMSRYIIADKPKGILKVLRSYQIYAVEKILARLNQAQFNGSEQDFLGGYIWHTTGSGKTMTSFKTAQLASELKNVDKVVFLADRNELVKQTVREYSGFVDDEDEVTATRNSHKLLTALLDPKLRLIVTSIQKMDNVARMGKQHKLGKTNIVFIVDEAHRSTSGEMLMRIRQVYPTAVWFGFTGTPILLDEQSNTKTADLFGNPLHIYSVADGILDKNVLGFEVRQNFPIPKKKLRDAVALWKDKDRGEVYRDWINPKKVSDLEIEQELSKEFYNKEEWVEQVSQYILDVWEQNSDNCKFSAMLAVNDIRLANRYFNILKQNELGLKIAVIYDPNGDYDEGSFEDSSELENAIIHYNQQFGMYFGLDTIVQYKEDLMNRLARRDEYKKITTEQPEKQLDLVIVVWQLLTGFDAPYVNTLYLDKTLDYANLIQAFSRTNRILNNDKPQGIIEYFRTPIRMEQNIETAFKLYSNKSESGAFFVPTKQENIAKINSTFADIACLFPKKEDLESGEILSDFSYLPKDEEAQKQFAKFFNELEKTMIALRQQGVNWDNLKEASQLVFTESQYHELKARYADLDKINRDPSAKKPKFDIDPMLVTGDTLVIDKEYLMKLLNDLAQAQAQAKAERAEELEAHILPLFNKLRENDRLHAERILSDVKTGKLKQVNNFERLLDQYKAESEQNRISDFIGLFGLDRDCFNQLQAHHVLGKDDWKDFGLLDNLIKSADMERVKMQFLAENPATPTDLMMLSFLLEKRIKDEVEKVILAR</sequence>
<protein>
    <recommendedName>
        <fullName evidence="10">Type I restriction enzyme endonuclease subunit</fullName>
        <shortName evidence="10">R protein</shortName>
        <ecNumber evidence="10">3.1.21.3</ecNumber>
    </recommendedName>
</protein>
<dbReference type="InterPro" id="IPR027417">
    <property type="entry name" value="P-loop_NTPase"/>
</dbReference>
<keyword evidence="6 12" id="KW-0255">Endonuclease</keyword>
<dbReference type="PANTHER" id="PTHR30195">
    <property type="entry name" value="TYPE I SITE-SPECIFIC DEOXYRIBONUCLEASE PROTEIN SUBUNIT M AND R"/>
    <property type="match status" value="1"/>
</dbReference>
<keyword evidence="7 10" id="KW-0378">Hydrolase</keyword>
<dbReference type="InterPro" id="IPR051268">
    <property type="entry name" value="Type-I_R_enzyme_R_subunit"/>
</dbReference>
<dbReference type="EMBL" id="NLFK01000005">
    <property type="protein sequence ID" value="OZN25013.1"/>
    <property type="molecule type" value="Genomic_DNA"/>
</dbReference>
<keyword evidence="14" id="KW-1185">Reference proteome</keyword>
<evidence type="ECO:0000256" key="3">
    <source>
        <dbReference type="ARBA" id="ARBA00022722"/>
    </source>
</evidence>
<evidence type="ECO:0000256" key="2">
    <source>
        <dbReference type="ARBA" id="ARBA00008598"/>
    </source>
</evidence>
<dbReference type="REBASE" id="377979">
    <property type="entry name" value="Ase10851ORF1140P"/>
</dbReference>
<dbReference type="OrthoDB" id="9758243at2"/>
<dbReference type="InParanoid" id="A0A263HC27"/>
<name>A0A263HC27_9PAST</name>
<evidence type="ECO:0000256" key="6">
    <source>
        <dbReference type="ARBA" id="ARBA00022759"/>
    </source>
</evidence>
<dbReference type="CDD" id="cd18800">
    <property type="entry name" value="SF2_C_EcoR124I-like"/>
    <property type="match status" value="1"/>
</dbReference>
<gene>
    <name evidence="13" type="primary">hsdR_1</name>
    <name evidence="12" type="ORF">CFY87_06740</name>
    <name evidence="13" type="ORF">NCTC10851_01144</name>
</gene>
<dbReference type="AlphaFoldDB" id="A0A263HC27"/>
<evidence type="ECO:0000256" key="8">
    <source>
        <dbReference type="ARBA" id="ARBA00022840"/>
    </source>
</evidence>
<dbReference type="InterPro" id="IPR007409">
    <property type="entry name" value="Restrct_endonuc_type1_HsdR_N"/>
</dbReference>
<dbReference type="Pfam" id="PF12008">
    <property type="entry name" value="EcoR124_C"/>
    <property type="match status" value="1"/>
</dbReference>
<dbReference type="PROSITE" id="PS51192">
    <property type="entry name" value="HELICASE_ATP_BIND_1"/>
    <property type="match status" value="1"/>
</dbReference>
<evidence type="ECO:0000256" key="9">
    <source>
        <dbReference type="ARBA" id="ARBA00023125"/>
    </source>
</evidence>
<dbReference type="RefSeq" id="WP_094946466.1">
    <property type="nucleotide sequence ID" value="NZ_NLFK01000005.1"/>
</dbReference>
<organism evidence="13 15">
    <name type="scientific">Actinobacillus seminis</name>
    <dbReference type="NCBI Taxonomy" id="722"/>
    <lineage>
        <taxon>Bacteria</taxon>
        <taxon>Pseudomonadati</taxon>
        <taxon>Pseudomonadota</taxon>
        <taxon>Gammaproteobacteria</taxon>
        <taxon>Pasteurellales</taxon>
        <taxon>Pasteurellaceae</taxon>
        <taxon>Actinobacillus</taxon>
    </lineage>
</organism>
<evidence type="ECO:0000256" key="1">
    <source>
        <dbReference type="ARBA" id="ARBA00000851"/>
    </source>
</evidence>
<dbReference type="InterPro" id="IPR014001">
    <property type="entry name" value="Helicase_ATP-bd"/>
</dbReference>
<dbReference type="GO" id="GO:0003677">
    <property type="term" value="F:DNA binding"/>
    <property type="evidence" value="ECO:0007669"/>
    <property type="project" value="UniProtKB-KW"/>
</dbReference>
<comment type="function">
    <text evidence="10">Subunit R is required for both nuclease and ATPase activities, but not for modification.</text>
</comment>
<evidence type="ECO:0000313" key="12">
    <source>
        <dbReference type="EMBL" id="OZN25013.1"/>
    </source>
</evidence>
<evidence type="ECO:0000313" key="14">
    <source>
        <dbReference type="Proteomes" id="UP000215738"/>
    </source>
</evidence>
<dbReference type="InterPro" id="IPR022625">
    <property type="entry name" value="TypeI_RM_Rsu_C"/>
</dbReference>
<dbReference type="PANTHER" id="PTHR30195:SF16">
    <property type="entry name" value="TYPE I RESTRICTION ENZYME ENDONUCLEASE SUBUNIT"/>
    <property type="match status" value="1"/>
</dbReference>
<dbReference type="Pfam" id="PF22679">
    <property type="entry name" value="T1R_D3-like"/>
    <property type="match status" value="1"/>
</dbReference>
<evidence type="ECO:0000256" key="4">
    <source>
        <dbReference type="ARBA" id="ARBA00022741"/>
    </source>
</evidence>
<reference evidence="13 15" key="2">
    <citation type="submission" date="2018-06" db="EMBL/GenBank/DDBJ databases">
        <authorList>
            <consortium name="Pathogen Informatics"/>
            <person name="Doyle S."/>
        </authorList>
    </citation>
    <scope>NUCLEOTIDE SEQUENCE [LARGE SCALE GENOMIC DNA]</scope>
    <source>
        <strain evidence="13 15">NCTC10851</strain>
    </source>
</reference>
<comment type="similarity">
    <text evidence="2 10">Belongs to the HsdR family.</text>
</comment>
<dbReference type="Proteomes" id="UP000254507">
    <property type="component" value="Unassembled WGS sequence"/>
</dbReference>
<dbReference type="Gene3D" id="3.40.50.300">
    <property type="entry name" value="P-loop containing nucleotide triphosphate hydrolases"/>
    <property type="match status" value="2"/>
</dbReference>
<dbReference type="NCBIfam" id="TIGR00348">
    <property type="entry name" value="hsdR"/>
    <property type="match status" value="1"/>
</dbReference>
<dbReference type="InterPro" id="IPR040980">
    <property type="entry name" value="SWI2_SNF2"/>
</dbReference>
<dbReference type="GO" id="GO:0005524">
    <property type="term" value="F:ATP binding"/>
    <property type="evidence" value="ECO:0007669"/>
    <property type="project" value="UniProtKB-KW"/>
</dbReference>
<keyword evidence="5 10" id="KW-0680">Restriction system</keyword>